<evidence type="ECO:0000256" key="1">
    <source>
        <dbReference type="ARBA" id="ARBA00008867"/>
    </source>
</evidence>
<comment type="similarity">
    <text evidence="1">Belongs to the protein kinase superfamily. CMGC Ser/Thr protein kinase family. MNB/DYRK subfamily.</text>
</comment>
<dbReference type="PANTHER" id="PTHR24058:SF22">
    <property type="entry name" value="DUAL SPECIFICITY TYROSINE-PHOSPHORYLATION-REGULATED KINASE 4"/>
    <property type="match status" value="1"/>
</dbReference>
<dbReference type="PROSITE" id="PS00107">
    <property type="entry name" value="PROTEIN_KINASE_ATP"/>
    <property type="match status" value="1"/>
</dbReference>
<keyword evidence="2" id="KW-0723">Serine/threonine-protein kinase</keyword>
<dbReference type="PANTHER" id="PTHR24058">
    <property type="entry name" value="DUAL SPECIFICITY PROTEIN KINASE"/>
    <property type="match status" value="1"/>
</dbReference>
<evidence type="ECO:0000256" key="6">
    <source>
        <dbReference type="ARBA" id="ARBA00022840"/>
    </source>
</evidence>
<dbReference type="EMBL" id="JAIPUX010005290">
    <property type="protein sequence ID" value="KAH0616356.1"/>
    <property type="molecule type" value="Genomic_DNA"/>
</dbReference>
<evidence type="ECO:0000256" key="3">
    <source>
        <dbReference type="ARBA" id="ARBA00022679"/>
    </source>
</evidence>
<dbReference type="InterPro" id="IPR011009">
    <property type="entry name" value="Kinase-like_dom_sf"/>
</dbReference>
<evidence type="ECO:0000313" key="8">
    <source>
        <dbReference type="EMBL" id="KAH0616356.1"/>
    </source>
</evidence>
<comment type="caution">
    <text evidence="8">The sequence shown here is derived from an EMBL/GenBank/DDBJ whole genome shotgun (WGS) entry which is preliminary data.</text>
</comment>
<name>A0ABQ7SGA5_PHRPL</name>
<reference evidence="8 9" key="1">
    <citation type="journal article" date="2022" name="Gigascience">
        <title>A chromosome-level genome assembly and annotation of the desert horned lizard, Phrynosoma platyrhinos, provides insight into chromosomal rearrangements among reptiles.</title>
        <authorList>
            <person name="Koochekian N."/>
            <person name="Ascanio A."/>
            <person name="Farleigh K."/>
            <person name="Card D.C."/>
            <person name="Schield D.R."/>
            <person name="Castoe T.A."/>
            <person name="Jezkova T."/>
        </authorList>
    </citation>
    <scope>NUCLEOTIDE SEQUENCE [LARGE SCALE GENOMIC DNA]</scope>
    <source>
        <strain evidence="8">NK-2021</strain>
    </source>
</reference>
<dbReference type="Gene3D" id="3.30.200.20">
    <property type="entry name" value="Phosphorylase Kinase, domain 1"/>
    <property type="match status" value="1"/>
</dbReference>
<protein>
    <recommendedName>
        <fullName evidence="10">Protein kinase domain-containing protein</fullName>
    </recommendedName>
</protein>
<dbReference type="Proteomes" id="UP000826234">
    <property type="component" value="Unassembled WGS sequence"/>
</dbReference>
<evidence type="ECO:0000256" key="4">
    <source>
        <dbReference type="ARBA" id="ARBA00022741"/>
    </source>
</evidence>
<evidence type="ECO:0000256" key="7">
    <source>
        <dbReference type="PROSITE-ProRule" id="PRU10141"/>
    </source>
</evidence>
<keyword evidence="5" id="KW-0418">Kinase</keyword>
<keyword evidence="6 7" id="KW-0067">ATP-binding</keyword>
<keyword evidence="3" id="KW-0808">Transferase</keyword>
<dbReference type="InterPro" id="IPR017441">
    <property type="entry name" value="Protein_kinase_ATP_BS"/>
</dbReference>
<keyword evidence="9" id="KW-1185">Reference proteome</keyword>
<keyword evidence="4 7" id="KW-0547">Nucleotide-binding</keyword>
<evidence type="ECO:0008006" key="10">
    <source>
        <dbReference type="Google" id="ProtNLM"/>
    </source>
</evidence>
<organism evidence="8 9">
    <name type="scientific">Phrynosoma platyrhinos</name>
    <name type="common">Desert horned lizard</name>
    <dbReference type="NCBI Taxonomy" id="52577"/>
    <lineage>
        <taxon>Eukaryota</taxon>
        <taxon>Metazoa</taxon>
        <taxon>Chordata</taxon>
        <taxon>Craniata</taxon>
        <taxon>Vertebrata</taxon>
        <taxon>Euteleostomi</taxon>
        <taxon>Lepidosauria</taxon>
        <taxon>Squamata</taxon>
        <taxon>Bifurcata</taxon>
        <taxon>Unidentata</taxon>
        <taxon>Episquamata</taxon>
        <taxon>Toxicofera</taxon>
        <taxon>Iguania</taxon>
        <taxon>Phrynosomatidae</taxon>
        <taxon>Phrynosomatinae</taxon>
        <taxon>Phrynosoma</taxon>
    </lineage>
</organism>
<proteinExistence type="inferred from homology"/>
<evidence type="ECO:0000256" key="2">
    <source>
        <dbReference type="ARBA" id="ARBA00022527"/>
    </source>
</evidence>
<sequence length="162" mass="17581">MEGCNPNHICEKVGLVLSDHIAYRYEVLAIIGKGSFGHVVKCLDHKTGEKVAVKIIRNKKRYDIIQLFMKCIGTIKFWRVEEGAEVGAAKLEELTKQTGLGAHPKALVAAGEDTPAHRGCVVPAIGPYEGEGMREVSSWQNISLGCGGGWPRGQAIRCKEGP</sequence>
<dbReference type="SUPFAM" id="SSF56112">
    <property type="entry name" value="Protein kinase-like (PK-like)"/>
    <property type="match status" value="1"/>
</dbReference>
<evidence type="ECO:0000256" key="5">
    <source>
        <dbReference type="ARBA" id="ARBA00022777"/>
    </source>
</evidence>
<evidence type="ECO:0000313" key="9">
    <source>
        <dbReference type="Proteomes" id="UP000826234"/>
    </source>
</evidence>
<accession>A0ABQ7SGA5</accession>
<dbReference type="InterPro" id="IPR050494">
    <property type="entry name" value="Ser_Thr_dual-spec_kinase"/>
</dbReference>
<gene>
    <name evidence="8" type="ORF">JD844_027395</name>
</gene>
<feature type="binding site" evidence="7">
    <location>
        <position position="54"/>
    </location>
    <ligand>
        <name>ATP</name>
        <dbReference type="ChEBI" id="CHEBI:30616"/>
    </ligand>
</feature>